<comment type="caution">
    <text evidence="4">The sequence shown here is derived from an EMBL/GenBank/DDBJ whole genome shotgun (WGS) entry which is preliminary data.</text>
</comment>
<evidence type="ECO:0000313" key="4">
    <source>
        <dbReference type="EMBL" id="KAL2802169.1"/>
    </source>
</evidence>
<dbReference type="PRINTS" id="PR00081">
    <property type="entry name" value="GDHRDH"/>
</dbReference>
<keyword evidence="3" id="KW-0732">Signal</keyword>
<evidence type="ECO:0000256" key="2">
    <source>
        <dbReference type="ARBA" id="ARBA00023002"/>
    </source>
</evidence>
<comment type="similarity">
    <text evidence="1">Belongs to the short-chain dehydrogenases/reductases (SDR) family.</text>
</comment>
<dbReference type="PANTHER" id="PTHR24321">
    <property type="entry name" value="DEHYDROGENASES, SHORT CHAIN"/>
    <property type="match status" value="1"/>
</dbReference>
<gene>
    <name evidence="4" type="ORF">BJX63DRAFT_426261</name>
</gene>
<organism evidence="4 5">
    <name type="scientific">Aspergillus granulosus</name>
    <dbReference type="NCBI Taxonomy" id="176169"/>
    <lineage>
        <taxon>Eukaryota</taxon>
        <taxon>Fungi</taxon>
        <taxon>Dikarya</taxon>
        <taxon>Ascomycota</taxon>
        <taxon>Pezizomycotina</taxon>
        <taxon>Eurotiomycetes</taxon>
        <taxon>Eurotiomycetidae</taxon>
        <taxon>Eurotiales</taxon>
        <taxon>Aspergillaceae</taxon>
        <taxon>Aspergillus</taxon>
        <taxon>Aspergillus subgen. Nidulantes</taxon>
    </lineage>
</organism>
<evidence type="ECO:0000256" key="3">
    <source>
        <dbReference type="SAM" id="SignalP"/>
    </source>
</evidence>
<protein>
    <submittedName>
        <fullName evidence="4">Short chain dehydrogenase/oxidoreductase CpoX2</fullName>
    </submittedName>
</protein>
<dbReference type="EMBL" id="JBFXLT010000203">
    <property type="protein sequence ID" value="KAL2802169.1"/>
    <property type="molecule type" value="Genomic_DNA"/>
</dbReference>
<dbReference type="InterPro" id="IPR002347">
    <property type="entry name" value="SDR_fam"/>
</dbReference>
<feature type="signal peptide" evidence="3">
    <location>
        <begin position="1"/>
        <end position="28"/>
    </location>
</feature>
<dbReference type="CDD" id="cd05233">
    <property type="entry name" value="SDR_c"/>
    <property type="match status" value="1"/>
</dbReference>
<sequence length="277" mass="29609">MHAKFRQVLLWELRIWLILLCLASHDEATLTLVNLSHHDLFQVYAITGGASGMGAATARLLAQRGASAICIADILNPSTEVGCQIIDVSSSESVDNWINGIITTFGDLHGVANVAGLPQPIGARGIPAIAEETDSAWDKILGVNLNGVFYCTRAAIRAMKELPPASDRGIVNVASMASLQHNPDAYAYRASKAGCAHFTQSVAKDTIALGIRTSPGVTNTPMLDKFFDVSDNVKKGYLKSGWTSMRPEDVARMIVWLLSEDSKCVFGANINVGAAVP</sequence>
<keyword evidence="5" id="KW-1185">Reference proteome</keyword>
<evidence type="ECO:0000313" key="5">
    <source>
        <dbReference type="Proteomes" id="UP001610334"/>
    </source>
</evidence>
<proteinExistence type="inferred from homology"/>
<dbReference type="InterPro" id="IPR036291">
    <property type="entry name" value="NAD(P)-bd_dom_sf"/>
</dbReference>
<name>A0ABR4GUD0_9EURO</name>
<dbReference type="SUPFAM" id="SSF51735">
    <property type="entry name" value="NAD(P)-binding Rossmann-fold domains"/>
    <property type="match status" value="1"/>
</dbReference>
<dbReference type="Gene3D" id="3.40.50.720">
    <property type="entry name" value="NAD(P)-binding Rossmann-like Domain"/>
    <property type="match status" value="1"/>
</dbReference>
<feature type="chain" id="PRO_5045163371" evidence="3">
    <location>
        <begin position="29"/>
        <end position="277"/>
    </location>
</feature>
<evidence type="ECO:0000256" key="1">
    <source>
        <dbReference type="ARBA" id="ARBA00006484"/>
    </source>
</evidence>
<accession>A0ABR4GUD0</accession>
<dbReference type="Pfam" id="PF13561">
    <property type="entry name" value="adh_short_C2"/>
    <property type="match status" value="1"/>
</dbReference>
<dbReference type="Proteomes" id="UP001610334">
    <property type="component" value="Unassembled WGS sequence"/>
</dbReference>
<keyword evidence="2" id="KW-0560">Oxidoreductase</keyword>
<reference evidence="4 5" key="1">
    <citation type="submission" date="2024-07" db="EMBL/GenBank/DDBJ databases">
        <title>Section-level genome sequencing and comparative genomics of Aspergillus sections Usti and Cavernicolus.</title>
        <authorList>
            <consortium name="Lawrence Berkeley National Laboratory"/>
            <person name="Nybo J.L."/>
            <person name="Vesth T.C."/>
            <person name="Theobald S."/>
            <person name="Frisvad J.C."/>
            <person name="Larsen T.O."/>
            <person name="Kjaerboelling I."/>
            <person name="Rothschild-Mancinelli K."/>
            <person name="Lyhne E.K."/>
            <person name="Kogle M.E."/>
            <person name="Barry K."/>
            <person name="Clum A."/>
            <person name="Na H."/>
            <person name="Ledsgaard L."/>
            <person name="Lin J."/>
            <person name="Lipzen A."/>
            <person name="Kuo A."/>
            <person name="Riley R."/>
            <person name="Mondo S."/>
            <person name="Labutti K."/>
            <person name="Haridas S."/>
            <person name="Pangalinan J."/>
            <person name="Salamov A.A."/>
            <person name="Simmons B.A."/>
            <person name="Magnuson J.K."/>
            <person name="Chen J."/>
            <person name="Drula E."/>
            <person name="Henrissat B."/>
            <person name="Wiebenga A."/>
            <person name="Lubbers R.J."/>
            <person name="Gomes A.C."/>
            <person name="Makela M.R."/>
            <person name="Stajich J."/>
            <person name="Grigoriev I.V."/>
            <person name="Mortensen U.H."/>
            <person name="De Vries R.P."/>
            <person name="Baker S.E."/>
            <person name="Andersen M.R."/>
        </authorList>
    </citation>
    <scope>NUCLEOTIDE SEQUENCE [LARGE SCALE GENOMIC DNA]</scope>
    <source>
        <strain evidence="4 5">CBS 588.65</strain>
    </source>
</reference>
<dbReference type="PANTHER" id="PTHR24321:SF8">
    <property type="entry name" value="ESTRADIOL 17-BETA-DEHYDROGENASE 8-RELATED"/>
    <property type="match status" value="1"/>
</dbReference>